<comment type="similarity">
    <text evidence="1">Belongs to the short-chain dehydrogenases/reductases (SDR) family.</text>
</comment>
<evidence type="ECO:0000313" key="8">
    <source>
        <dbReference type="Proteomes" id="UP000242180"/>
    </source>
</evidence>
<dbReference type="EC" id="1.1.1.250" evidence="5"/>
<dbReference type="InterPro" id="IPR002347">
    <property type="entry name" value="SDR_fam"/>
</dbReference>
<dbReference type="FunFam" id="3.40.50.720:FF:000240">
    <property type="entry name" value="SDR family oxidoreductase"/>
    <property type="match status" value="1"/>
</dbReference>
<dbReference type="GO" id="GO:0050664">
    <property type="term" value="F:oxidoreductase activity, acting on NAD(P)H, oxygen as acceptor"/>
    <property type="evidence" value="ECO:0007669"/>
    <property type="project" value="TreeGrafter"/>
</dbReference>
<dbReference type="InParanoid" id="A0A1X2HM56"/>
<evidence type="ECO:0000256" key="3">
    <source>
        <dbReference type="ARBA" id="ARBA00023002"/>
    </source>
</evidence>
<accession>A0A1X2HM56</accession>
<dbReference type="Proteomes" id="UP000242180">
    <property type="component" value="Unassembled WGS sequence"/>
</dbReference>
<dbReference type="OMA" id="AYQANVG"/>
<dbReference type="FunCoup" id="A0A1X2HM56">
    <property type="interactions" value="57"/>
</dbReference>
<dbReference type="PANTHER" id="PTHR43008:SF4">
    <property type="entry name" value="CHAIN DEHYDROGENASE, PUTATIVE (AFU_ORTHOLOGUE AFUA_4G08710)-RELATED"/>
    <property type="match status" value="1"/>
</dbReference>
<evidence type="ECO:0000256" key="4">
    <source>
        <dbReference type="ARBA" id="ARBA00060719"/>
    </source>
</evidence>
<dbReference type="InterPro" id="IPR020904">
    <property type="entry name" value="Sc_DH/Rdtase_CS"/>
</dbReference>
<dbReference type="GO" id="GO:0005975">
    <property type="term" value="P:carbohydrate metabolic process"/>
    <property type="evidence" value="ECO:0007669"/>
    <property type="project" value="UniProtKB-ARBA"/>
</dbReference>
<evidence type="ECO:0000256" key="6">
    <source>
        <dbReference type="ARBA" id="ARBA00070881"/>
    </source>
</evidence>
<name>A0A1X2HM56_SYNRA</name>
<keyword evidence="8" id="KW-1185">Reference proteome</keyword>
<dbReference type="NCBIfam" id="NF005559">
    <property type="entry name" value="PRK07231.1"/>
    <property type="match status" value="1"/>
</dbReference>
<proteinExistence type="inferred from homology"/>
<dbReference type="InterPro" id="IPR036291">
    <property type="entry name" value="NAD(P)-bd_dom_sf"/>
</dbReference>
<protein>
    <recommendedName>
        <fullName evidence="6">D-arabinitol 2-dehydrogenase [ribulose-forming]</fullName>
        <ecNumber evidence="5">1.1.1.250</ecNumber>
    </recommendedName>
</protein>
<dbReference type="PANTHER" id="PTHR43008">
    <property type="entry name" value="BENZIL REDUCTASE"/>
    <property type="match status" value="1"/>
</dbReference>
<evidence type="ECO:0000256" key="2">
    <source>
        <dbReference type="ARBA" id="ARBA00022857"/>
    </source>
</evidence>
<dbReference type="OrthoDB" id="1669814at2759"/>
<comment type="pathway">
    <text evidence="4">Carbohydrate metabolism; D-arabinitol metabolism.</text>
</comment>
<dbReference type="Pfam" id="PF13561">
    <property type="entry name" value="adh_short_C2"/>
    <property type="match status" value="1"/>
</dbReference>
<evidence type="ECO:0000256" key="5">
    <source>
        <dbReference type="ARBA" id="ARBA00066831"/>
    </source>
</evidence>
<reference evidence="7 8" key="1">
    <citation type="submission" date="2016-07" db="EMBL/GenBank/DDBJ databases">
        <title>Pervasive Adenine N6-methylation of Active Genes in Fungi.</title>
        <authorList>
            <consortium name="DOE Joint Genome Institute"/>
            <person name="Mondo S.J."/>
            <person name="Dannebaum R.O."/>
            <person name="Kuo R.C."/>
            <person name="Labutti K."/>
            <person name="Haridas S."/>
            <person name="Kuo A."/>
            <person name="Salamov A."/>
            <person name="Ahrendt S.R."/>
            <person name="Lipzen A."/>
            <person name="Sullivan W."/>
            <person name="Andreopoulos W.B."/>
            <person name="Clum A."/>
            <person name="Lindquist E."/>
            <person name="Daum C."/>
            <person name="Ramamoorthy G.K."/>
            <person name="Gryganskyi A."/>
            <person name="Culley D."/>
            <person name="Magnuson J.K."/>
            <person name="James T.Y."/>
            <person name="O'Malley M.A."/>
            <person name="Stajich J.E."/>
            <person name="Spatafora J.W."/>
            <person name="Visel A."/>
            <person name="Grigoriev I.V."/>
        </authorList>
    </citation>
    <scope>NUCLEOTIDE SEQUENCE [LARGE SCALE GENOMIC DNA]</scope>
    <source>
        <strain evidence="7 8">NRRL 2496</strain>
    </source>
</reference>
<dbReference type="STRING" id="13706.A0A1X2HM56"/>
<organism evidence="7 8">
    <name type="scientific">Syncephalastrum racemosum</name>
    <name type="common">Filamentous fungus</name>
    <dbReference type="NCBI Taxonomy" id="13706"/>
    <lineage>
        <taxon>Eukaryota</taxon>
        <taxon>Fungi</taxon>
        <taxon>Fungi incertae sedis</taxon>
        <taxon>Mucoromycota</taxon>
        <taxon>Mucoromycotina</taxon>
        <taxon>Mucoromycetes</taxon>
        <taxon>Mucorales</taxon>
        <taxon>Syncephalastraceae</taxon>
        <taxon>Syncephalastrum</taxon>
    </lineage>
</organism>
<dbReference type="GO" id="GO:0047038">
    <property type="term" value="F:D-arabinitol 2-dehydrogenase activity"/>
    <property type="evidence" value="ECO:0007669"/>
    <property type="project" value="UniProtKB-EC"/>
</dbReference>
<keyword evidence="3" id="KW-0560">Oxidoreductase</keyword>
<dbReference type="PRINTS" id="PR00081">
    <property type="entry name" value="GDHRDH"/>
</dbReference>
<gene>
    <name evidence="7" type="ORF">BCR43DRAFT_521475</name>
</gene>
<dbReference type="PRINTS" id="PR00080">
    <property type="entry name" value="SDRFAMILY"/>
</dbReference>
<dbReference type="SUPFAM" id="SSF51735">
    <property type="entry name" value="NAD(P)-binding Rossmann-fold domains"/>
    <property type="match status" value="1"/>
</dbReference>
<evidence type="ECO:0000313" key="7">
    <source>
        <dbReference type="EMBL" id="ORZ00441.1"/>
    </source>
</evidence>
<dbReference type="EMBL" id="MCGN01000002">
    <property type="protein sequence ID" value="ORZ00441.1"/>
    <property type="molecule type" value="Genomic_DNA"/>
</dbReference>
<dbReference type="PROSITE" id="PS00061">
    <property type="entry name" value="ADH_SHORT"/>
    <property type="match status" value="1"/>
</dbReference>
<evidence type="ECO:0000256" key="1">
    <source>
        <dbReference type="ARBA" id="ARBA00006484"/>
    </source>
</evidence>
<sequence length="258" mass="27608">MSLPEFSLKGKKVIVTGGARGLGLEICRGLAQSGADVALMYVSSDKTHDTAAAIAQEFGVVCKAYKADVSDAAAFAAAVDQIHSEFGGIDVFVANAGISIGGPAETFDMKDWHRLFDVNVHGVFTGVQAVSKYMLEAGKGSIILMSSVSAYLANQPQFQCGYNCTKASVSMMAKCLAYEWGTRGVRVNAICPGYMRTDMLEQFIEKRPDLAKAWEELSPMKRMGQPKEIKGAVCFLASDASTYVTGSDLFVDGGYQAM</sequence>
<dbReference type="AlphaFoldDB" id="A0A1X2HM56"/>
<dbReference type="Gene3D" id="3.40.50.720">
    <property type="entry name" value="NAD(P)-binding Rossmann-like Domain"/>
    <property type="match status" value="1"/>
</dbReference>
<comment type="caution">
    <text evidence="7">The sequence shown here is derived from an EMBL/GenBank/DDBJ whole genome shotgun (WGS) entry which is preliminary data.</text>
</comment>
<keyword evidence="2" id="KW-0521">NADP</keyword>